<name>A0A017SK62_ASPRC</name>
<gene>
    <name evidence="2" type="ORF">EURHEDRAFT_375938</name>
</gene>
<dbReference type="OrthoDB" id="5365701at2759"/>
<feature type="compositionally biased region" description="Basic and acidic residues" evidence="1">
    <location>
        <begin position="1115"/>
        <end position="1132"/>
    </location>
</feature>
<feature type="compositionally biased region" description="Low complexity" evidence="1">
    <location>
        <begin position="424"/>
        <end position="437"/>
    </location>
</feature>
<reference evidence="3" key="1">
    <citation type="journal article" date="2014" name="Nat. Commun.">
        <title>Genomic adaptations of the halophilic Dead Sea filamentous fungus Eurotium rubrum.</title>
        <authorList>
            <person name="Kis-Papo T."/>
            <person name="Weig A.R."/>
            <person name="Riley R."/>
            <person name="Persoh D."/>
            <person name="Salamov A."/>
            <person name="Sun H."/>
            <person name="Lipzen A."/>
            <person name="Wasser S.P."/>
            <person name="Rambold G."/>
            <person name="Grigoriev I.V."/>
            <person name="Nevo E."/>
        </authorList>
    </citation>
    <scope>NUCLEOTIDE SEQUENCE [LARGE SCALE GENOMIC DNA]</scope>
    <source>
        <strain evidence="3">CBS 135680</strain>
    </source>
</reference>
<feature type="region of interest" description="Disordered" evidence="1">
    <location>
        <begin position="171"/>
        <end position="371"/>
    </location>
</feature>
<dbReference type="RefSeq" id="XP_040641046.1">
    <property type="nucleotide sequence ID" value="XM_040778795.1"/>
</dbReference>
<protein>
    <recommendedName>
        <fullName evidence="4">Involucrin repeat protein</fullName>
    </recommendedName>
</protein>
<feature type="region of interest" description="Disordered" evidence="1">
    <location>
        <begin position="574"/>
        <end position="758"/>
    </location>
</feature>
<feature type="region of interest" description="Disordered" evidence="1">
    <location>
        <begin position="1"/>
        <end position="153"/>
    </location>
</feature>
<dbReference type="GeneID" id="63693919"/>
<feature type="compositionally biased region" description="Basic and acidic residues" evidence="1">
    <location>
        <begin position="82"/>
        <end position="98"/>
    </location>
</feature>
<feature type="region of interest" description="Disordered" evidence="1">
    <location>
        <begin position="1179"/>
        <end position="1414"/>
    </location>
</feature>
<feature type="region of interest" description="Disordered" evidence="1">
    <location>
        <begin position="502"/>
        <end position="548"/>
    </location>
</feature>
<feature type="compositionally biased region" description="Basic and acidic residues" evidence="1">
    <location>
        <begin position="1688"/>
        <end position="1701"/>
    </location>
</feature>
<dbReference type="STRING" id="1388766.A0A017SK62"/>
<feature type="compositionally biased region" description="Basic and acidic residues" evidence="1">
    <location>
        <begin position="1370"/>
        <end position="1381"/>
    </location>
</feature>
<feature type="compositionally biased region" description="Low complexity" evidence="1">
    <location>
        <begin position="927"/>
        <end position="942"/>
    </location>
</feature>
<evidence type="ECO:0000313" key="3">
    <source>
        <dbReference type="Proteomes" id="UP000019804"/>
    </source>
</evidence>
<proteinExistence type="predicted"/>
<feature type="compositionally biased region" description="Low complexity" evidence="1">
    <location>
        <begin position="609"/>
        <end position="620"/>
    </location>
</feature>
<feature type="compositionally biased region" description="Low complexity" evidence="1">
    <location>
        <begin position="21"/>
        <end position="30"/>
    </location>
</feature>
<feature type="compositionally biased region" description="Basic and acidic residues" evidence="1">
    <location>
        <begin position="113"/>
        <end position="130"/>
    </location>
</feature>
<feature type="compositionally biased region" description="Basic residues" evidence="1">
    <location>
        <begin position="506"/>
        <end position="515"/>
    </location>
</feature>
<keyword evidence="3" id="KW-1185">Reference proteome</keyword>
<feature type="compositionally biased region" description="Low complexity" evidence="1">
    <location>
        <begin position="171"/>
        <end position="183"/>
    </location>
</feature>
<feature type="compositionally biased region" description="Polar residues" evidence="1">
    <location>
        <begin position="982"/>
        <end position="993"/>
    </location>
</feature>
<feature type="compositionally biased region" description="Basic and acidic residues" evidence="1">
    <location>
        <begin position="1077"/>
        <end position="1107"/>
    </location>
</feature>
<feature type="compositionally biased region" description="Low complexity" evidence="1">
    <location>
        <begin position="389"/>
        <end position="406"/>
    </location>
</feature>
<feature type="compositionally biased region" description="Basic and acidic residues" evidence="1">
    <location>
        <begin position="625"/>
        <end position="635"/>
    </location>
</feature>
<evidence type="ECO:0000256" key="1">
    <source>
        <dbReference type="SAM" id="MobiDB-lite"/>
    </source>
</evidence>
<feature type="compositionally biased region" description="Low complexity" evidence="1">
    <location>
        <begin position="664"/>
        <end position="679"/>
    </location>
</feature>
<accession>A0A017SK62</accession>
<sequence length="1721" mass="190390">MFKGLMRRSSSSSTPDGRNQSSSSGKKSSGIWRKKTDSKSKVTSRGDDRDRSLGDLPTDSAPPSSGRRSYEPSVASEPVPNVDRDARGARRRDRERSSSPEPVPRRLNGNQSRSRDDSANEESNRWRESQRWPSGDVSLPPLDTGAAHTTSDQFAADIASPGFSQFPMQYDNNYNYESPNYNNPVSIPPPLMPSHPDSSPISPATFDPHVPQQFLGQFPDNTAEPYHPYNNPAGEAADYYGDQGQSVQNQPGVRPNPPLVIPNSQAHLMPASPGANPPPEPSSMGQVGSAAEFYADSPDLDNPVPQQQPPAEPPKPSEPNKPSAAPAGIPSGSPSYGTPDSPVPPEAPGSTGTQPVGYTQNSPTQSHNMGPTIGAAAAAAAVGYMANHYHNSSTSSSEHPLPSSYTQNHEPYSPIGQPGPAIYPNPALNNPNHASHPNHPDHEAVYHPSPFHSGGLAFQQRQRGPLEKFIDFWKDHEAVGMYEEYTEAIGVCKYCFEPGTTSRDAPRKHNYRPRRRSSDRFSSDSRVNKSSRYSSPSDEGSRRRRSSSKRSWFGGLFSGSAAKALFESQDFEDSYNVRPSRVSSPRLSSSDSESDSDCKSKPSRRRGRSSLSQSPGGSRRNSYSDPRRSRYEGPRLRSRSRSSSDSRSRSLSRSDRHSPVRDFALGAAVGSVAAAATSRPQKKRSRSPKRKGKDRKESTTEDSSSSSYLDISRPTTAGSLGSFFNAPSENTKKLRPRSRKGFFPFSNNNSSSSSLDDDLAFGTAYAKKPKKSKKGKGKKKDEDVNAKLLELSAMATALAGSTQGRRSGEILAGRNPRSRRPRSVLSAPKDDEWEDYSEGQESSVSSALAFGGSSQYGSSSSGGEDSSDSGTSKWNWRWGSKKDKKKKEQKKDSPSRGDFPTGSILASTALGTAALASGYRKEGEHFSSPSSSSSESLQQLEPIPASDPPHFDASSFPPSSSAQEPAFIRPGPIPLQQPQPVTPVSQAVYSSQGEPAPVYNAPTVPPFFPPDAFYDPASGRRDEAYPQRSDVSSNWNRTHRRRESSPDFYPGPFQDFTPSSYKRRPTDQASVQFDLTEEQKDKERRAARRERERRDNNRDQDIQLLDHESEEDNECREPRRMERLELEPERGRSRSRSRSSTRRDRSPDRRRWGDDDSSSWIGPAAAGTIGAVVAVAAMPSGAPSESASESSQRYRERSEKRRAERVPPFSEVGWDRPARADVDERLESRPKPASAEPKEEPRTQQKPGDVDIEDEFQIAPENQSRPGKNPTTRTPRTKPTHESYATYFAPQEERHSPDAQTEHRENATMSTIPEDEPEPPPQQDTEPPSKYLGELRWTVPRLNLIEPTPPHSQNGSVRDVASPDPSAAEHCQKEEVPRREQGSTTGSRVSWGGNETHEYEVHSTSSEQDSDYEMADELDDMQREPVNHGMAQEPVGMQRDLVDYKMVQKPEGMKRDPIQQDIEFATILDATTKDAGFDPAIMTADSHYDTRSSPPQAEHHEFSEYEPSWQKPAHYILEPHGAGRDEVQTLPGEEREPEVMEYAPEVKRHKEAIGRFNAPKAKETMPGSFEEESMEPTEGPSPRPVVEEKRPRENDRLSRRRSSRDSARDDPRKTAIDVSRPEPISEKPLSEKEQEPVNNDIPSKEDRDIKVPGEFAPITLAISPLGPISEEPRSSKKQQPVKNETPWEDYHQAEAPRESERPVSPPSPGSGYRMSQDDLNK</sequence>
<feature type="compositionally biased region" description="Basic residues" evidence="1">
    <location>
        <begin position="680"/>
        <end position="693"/>
    </location>
</feature>
<feature type="compositionally biased region" description="Basic and acidic residues" evidence="1">
    <location>
        <begin position="34"/>
        <end position="53"/>
    </location>
</feature>
<feature type="compositionally biased region" description="Basic and acidic residues" evidence="1">
    <location>
        <begin position="1291"/>
        <end position="1306"/>
    </location>
</feature>
<feature type="compositionally biased region" description="Basic and acidic residues" evidence="1">
    <location>
        <begin position="1213"/>
        <end position="1243"/>
    </location>
</feature>
<feature type="region of interest" description="Disordered" evidence="1">
    <location>
        <begin position="1485"/>
        <end position="1509"/>
    </location>
</feature>
<feature type="compositionally biased region" description="Polar residues" evidence="1">
    <location>
        <begin position="8"/>
        <end position="20"/>
    </location>
</feature>
<dbReference type="EMBL" id="KK088416">
    <property type="protein sequence ID" value="EYE97358.1"/>
    <property type="molecule type" value="Genomic_DNA"/>
</dbReference>
<evidence type="ECO:0008006" key="4">
    <source>
        <dbReference type="Google" id="ProtNLM"/>
    </source>
</evidence>
<feature type="compositionally biased region" description="Pro residues" evidence="1">
    <location>
        <begin position="306"/>
        <end position="319"/>
    </location>
</feature>
<organism evidence="2 3">
    <name type="scientific">Aspergillus ruber (strain CBS 135680)</name>
    <dbReference type="NCBI Taxonomy" id="1388766"/>
    <lineage>
        <taxon>Eukaryota</taxon>
        <taxon>Fungi</taxon>
        <taxon>Dikarya</taxon>
        <taxon>Ascomycota</taxon>
        <taxon>Pezizomycotina</taxon>
        <taxon>Eurotiomycetes</taxon>
        <taxon>Eurotiomycetidae</taxon>
        <taxon>Eurotiales</taxon>
        <taxon>Aspergillaceae</taxon>
        <taxon>Aspergillus</taxon>
        <taxon>Aspergillus subgen. Aspergillus</taxon>
    </lineage>
</organism>
<dbReference type="Proteomes" id="UP000019804">
    <property type="component" value="Unassembled WGS sequence"/>
</dbReference>
<feature type="compositionally biased region" description="Basic and acidic residues" evidence="1">
    <location>
        <begin position="1192"/>
        <end position="1205"/>
    </location>
</feature>
<evidence type="ECO:0000313" key="2">
    <source>
        <dbReference type="EMBL" id="EYE97358.1"/>
    </source>
</evidence>
<feature type="region of interest" description="Disordered" evidence="1">
    <location>
        <begin position="797"/>
        <end position="904"/>
    </location>
</feature>
<feature type="compositionally biased region" description="Low complexity" evidence="1">
    <location>
        <begin position="851"/>
        <end position="872"/>
    </location>
</feature>
<feature type="region of interest" description="Disordered" evidence="1">
    <location>
        <begin position="389"/>
        <end position="445"/>
    </location>
</feature>
<feature type="compositionally biased region" description="Basic and acidic residues" evidence="1">
    <location>
        <begin position="1141"/>
        <end position="1154"/>
    </location>
</feature>
<feature type="compositionally biased region" description="Low complexity" evidence="1">
    <location>
        <begin position="951"/>
        <end position="962"/>
    </location>
</feature>
<feature type="compositionally biased region" description="Pro residues" evidence="1">
    <location>
        <begin position="971"/>
        <end position="981"/>
    </location>
</feature>
<feature type="compositionally biased region" description="Basic and acidic residues" evidence="1">
    <location>
        <begin position="642"/>
        <end position="660"/>
    </location>
</feature>
<feature type="compositionally biased region" description="Low complexity" evidence="1">
    <location>
        <begin position="1265"/>
        <end position="1274"/>
    </location>
</feature>
<feature type="compositionally biased region" description="Basic and acidic residues" evidence="1">
    <location>
        <begin position="1542"/>
        <end position="1553"/>
    </location>
</feature>
<feature type="compositionally biased region" description="Low complexity" evidence="1">
    <location>
        <begin position="578"/>
        <end position="591"/>
    </location>
</feature>
<feature type="compositionally biased region" description="Polar residues" evidence="1">
    <location>
        <begin position="350"/>
        <end position="369"/>
    </location>
</feature>
<dbReference type="HOGENOM" id="CLU_000568_0_0_1"/>
<feature type="compositionally biased region" description="Basic and acidic residues" evidence="1">
    <location>
        <begin position="1585"/>
        <end position="1635"/>
    </location>
</feature>
<feature type="compositionally biased region" description="Basic and acidic residues" evidence="1">
    <location>
        <begin position="1642"/>
        <end position="1651"/>
    </location>
</feature>
<feature type="region of interest" description="Disordered" evidence="1">
    <location>
        <begin position="919"/>
        <end position="1163"/>
    </location>
</feature>
<feature type="compositionally biased region" description="Low complexity" evidence="1">
    <location>
        <begin position="1179"/>
        <end position="1191"/>
    </location>
</feature>
<feature type="non-terminal residue" evidence="2">
    <location>
        <position position="1721"/>
    </location>
</feature>
<feature type="compositionally biased region" description="Basic and acidic residues" evidence="1">
    <location>
        <begin position="516"/>
        <end position="527"/>
    </location>
</feature>
<feature type="region of interest" description="Disordered" evidence="1">
    <location>
        <begin position="1542"/>
        <end position="1721"/>
    </location>
</feature>